<organism evidence="2 3">
    <name type="scientific">Rhabdobacter roseus</name>
    <dbReference type="NCBI Taxonomy" id="1655419"/>
    <lineage>
        <taxon>Bacteria</taxon>
        <taxon>Pseudomonadati</taxon>
        <taxon>Bacteroidota</taxon>
        <taxon>Cytophagia</taxon>
        <taxon>Cytophagales</taxon>
        <taxon>Cytophagaceae</taxon>
        <taxon>Rhabdobacter</taxon>
    </lineage>
</organism>
<proteinExistence type="predicted"/>
<dbReference type="RefSeq" id="WP_184177298.1">
    <property type="nucleotide sequence ID" value="NZ_JACHGF010000009.1"/>
</dbReference>
<dbReference type="Pfam" id="PF07995">
    <property type="entry name" value="GSDH"/>
    <property type="match status" value="1"/>
</dbReference>
<dbReference type="AlphaFoldDB" id="A0A840U1P4"/>
<evidence type="ECO:0000313" key="3">
    <source>
        <dbReference type="Proteomes" id="UP000557307"/>
    </source>
</evidence>
<sequence>MNTHQQTYKKIFLGLFLLVGCSSSDQDMTPPDEEVAYQTEEAFPGLSFSAPVDLTTAGDGSPRLFVVEQAGTIKVFDPMAGTPSASTFLDIRSKVTDGGERGLLGLAFHPNFSSNGYFYVNYTGRSPLVSIIARYTANLATPNQADPASELVLLTFSQPYSNHNGGGMKFGKDGYLYISTGDGGSGGDPQNNAQNRANLLGKILRLDVNGTDKGNYGIPTDNPFRGNQDGHREEIYAYGLRNPWRISFDPETDQLWTGDVGQNSREEIDIITKGGNYGWRLKEGKDCYNPASNCDQNGLVGPVYDYSQADGDKSITGGFVYRGTALPALVGKYIYGDYVSGRVWALEVNNGQAGTNRLLVSNAGRISAFGVDAQQELYFCEYGGGKIMRLKTQQVP</sequence>
<dbReference type="SUPFAM" id="SSF50952">
    <property type="entry name" value="Soluble quinoprotein glucose dehydrogenase"/>
    <property type="match status" value="1"/>
</dbReference>
<dbReference type="InterPro" id="IPR011041">
    <property type="entry name" value="Quinoprot_gluc/sorb_DH_b-prop"/>
</dbReference>
<name>A0A840U1P4_9BACT</name>
<dbReference type="InterPro" id="IPR011042">
    <property type="entry name" value="6-blade_b-propeller_TolB-like"/>
</dbReference>
<comment type="caution">
    <text evidence="2">The sequence shown here is derived from an EMBL/GenBank/DDBJ whole genome shotgun (WGS) entry which is preliminary data.</text>
</comment>
<dbReference type="EMBL" id="JACHGF010000009">
    <property type="protein sequence ID" value="MBB5286288.1"/>
    <property type="molecule type" value="Genomic_DNA"/>
</dbReference>
<dbReference type="PANTHER" id="PTHR19328">
    <property type="entry name" value="HEDGEHOG-INTERACTING PROTEIN"/>
    <property type="match status" value="1"/>
</dbReference>
<reference evidence="2 3" key="1">
    <citation type="submission" date="2020-08" db="EMBL/GenBank/DDBJ databases">
        <title>Genomic Encyclopedia of Type Strains, Phase IV (KMG-IV): sequencing the most valuable type-strain genomes for metagenomic binning, comparative biology and taxonomic classification.</title>
        <authorList>
            <person name="Goeker M."/>
        </authorList>
    </citation>
    <scope>NUCLEOTIDE SEQUENCE [LARGE SCALE GENOMIC DNA]</scope>
    <source>
        <strain evidence="2 3">DSM 105074</strain>
    </source>
</reference>
<protein>
    <submittedName>
        <fullName evidence="2">Glucose/arabinose dehydrogenase</fullName>
    </submittedName>
</protein>
<dbReference type="InterPro" id="IPR012938">
    <property type="entry name" value="Glc/Sorbosone_DH"/>
</dbReference>
<dbReference type="PANTHER" id="PTHR19328:SF75">
    <property type="entry name" value="ALDOSE SUGAR DEHYDROGENASE YLII"/>
    <property type="match status" value="1"/>
</dbReference>
<feature type="domain" description="Glucose/Sorbosone dehydrogenase" evidence="1">
    <location>
        <begin position="49"/>
        <end position="388"/>
    </location>
</feature>
<dbReference type="Gene3D" id="2.120.10.30">
    <property type="entry name" value="TolB, C-terminal domain"/>
    <property type="match status" value="1"/>
</dbReference>
<accession>A0A840U1P4</accession>
<evidence type="ECO:0000259" key="1">
    <source>
        <dbReference type="Pfam" id="PF07995"/>
    </source>
</evidence>
<keyword evidence="3" id="KW-1185">Reference proteome</keyword>
<dbReference type="Proteomes" id="UP000557307">
    <property type="component" value="Unassembled WGS sequence"/>
</dbReference>
<gene>
    <name evidence="2" type="ORF">HNQ92_004448</name>
</gene>
<evidence type="ECO:0000313" key="2">
    <source>
        <dbReference type="EMBL" id="MBB5286288.1"/>
    </source>
</evidence>